<accession>E4XM12</accession>
<name>E4XM12_OIKDI</name>
<sequence>MKTSTSGQCWKTRNFSCSARASFFQHCLWINNSDGSARFRAVAEEISQFGEVENREVCESRRSLDGWKQFVKFPSQMCDLEYVRFNIEFY</sequence>
<dbReference type="Proteomes" id="UP000001307">
    <property type="component" value="Unassembled WGS sequence"/>
</dbReference>
<evidence type="ECO:0000313" key="2">
    <source>
        <dbReference type="Proteomes" id="UP000001307"/>
    </source>
</evidence>
<organism evidence="1">
    <name type="scientific">Oikopleura dioica</name>
    <name type="common">Tunicate</name>
    <dbReference type="NCBI Taxonomy" id="34765"/>
    <lineage>
        <taxon>Eukaryota</taxon>
        <taxon>Metazoa</taxon>
        <taxon>Chordata</taxon>
        <taxon>Tunicata</taxon>
        <taxon>Appendicularia</taxon>
        <taxon>Copelata</taxon>
        <taxon>Oikopleuridae</taxon>
        <taxon>Oikopleura</taxon>
    </lineage>
</organism>
<dbReference type="AlphaFoldDB" id="E4XM12"/>
<proteinExistence type="predicted"/>
<gene>
    <name evidence="1" type="ORF">GSOID_T00014759001</name>
</gene>
<keyword evidence="2" id="KW-1185">Reference proteome</keyword>
<dbReference type="EMBL" id="FN653073">
    <property type="protein sequence ID" value="CBY11019.1"/>
    <property type="molecule type" value="Genomic_DNA"/>
</dbReference>
<protein>
    <submittedName>
        <fullName evidence="1">Uncharacterized protein</fullName>
    </submittedName>
</protein>
<dbReference type="InParanoid" id="E4XM12"/>
<reference evidence="1" key="1">
    <citation type="journal article" date="2010" name="Science">
        <title>Plasticity of animal genome architecture unmasked by rapid evolution of a pelagic tunicate.</title>
        <authorList>
            <person name="Denoeud F."/>
            <person name="Henriet S."/>
            <person name="Mungpakdee S."/>
            <person name="Aury J.M."/>
            <person name="Da Silva C."/>
            <person name="Brinkmann H."/>
            <person name="Mikhaleva J."/>
            <person name="Olsen L.C."/>
            <person name="Jubin C."/>
            <person name="Canestro C."/>
            <person name="Bouquet J.M."/>
            <person name="Danks G."/>
            <person name="Poulain J."/>
            <person name="Campsteijn C."/>
            <person name="Adamski M."/>
            <person name="Cross I."/>
            <person name="Yadetie F."/>
            <person name="Muffato M."/>
            <person name="Louis A."/>
            <person name="Butcher S."/>
            <person name="Tsagkogeorga G."/>
            <person name="Konrad A."/>
            <person name="Singh S."/>
            <person name="Jensen M.F."/>
            <person name="Cong E.H."/>
            <person name="Eikeseth-Otteraa H."/>
            <person name="Noel B."/>
            <person name="Anthouard V."/>
            <person name="Porcel B.M."/>
            <person name="Kachouri-Lafond R."/>
            <person name="Nishino A."/>
            <person name="Ugolini M."/>
            <person name="Chourrout P."/>
            <person name="Nishida H."/>
            <person name="Aasland R."/>
            <person name="Huzurbazar S."/>
            <person name="Westhof E."/>
            <person name="Delsuc F."/>
            <person name="Lehrach H."/>
            <person name="Reinhardt R."/>
            <person name="Weissenbach J."/>
            <person name="Roy S.W."/>
            <person name="Artiguenave F."/>
            <person name="Postlethwait J.H."/>
            <person name="Manak J.R."/>
            <person name="Thompson E.M."/>
            <person name="Jaillon O."/>
            <person name="Du Pasquier L."/>
            <person name="Boudinot P."/>
            <person name="Liberles D.A."/>
            <person name="Volff J.N."/>
            <person name="Philippe H."/>
            <person name="Lenhard B."/>
            <person name="Roest Crollius H."/>
            <person name="Wincker P."/>
            <person name="Chourrout D."/>
        </authorList>
    </citation>
    <scope>NUCLEOTIDE SEQUENCE [LARGE SCALE GENOMIC DNA]</scope>
</reference>
<evidence type="ECO:0000313" key="1">
    <source>
        <dbReference type="EMBL" id="CBY11019.1"/>
    </source>
</evidence>